<evidence type="ECO:0000256" key="3">
    <source>
        <dbReference type="SAM" id="SignalP"/>
    </source>
</evidence>
<evidence type="ECO:0000256" key="2">
    <source>
        <dbReference type="PROSITE-ProRule" id="PRU00504"/>
    </source>
</evidence>
<organism evidence="6 7">
    <name type="scientific">Paenibacillus alvei</name>
    <name type="common">Bacillus alvei</name>
    <dbReference type="NCBI Taxonomy" id="44250"/>
    <lineage>
        <taxon>Bacteria</taxon>
        <taxon>Bacillati</taxon>
        <taxon>Bacillota</taxon>
        <taxon>Bacilli</taxon>
        <taxon>Bacillales</taxon>
        <taxon>Paenibacillaceae</taxon>
        <taxon>Paenibacillus</taxon>
    </lineage>
</organism>
<dbReference type="InterPro" id="IPR011042">
    <property type="entry name" value="6-blade_b-propeller_TolB-like"/>
</dbReference>
<sequence>MKVGLVTGKFRLAVTFMLIVSTASVASSAEVYAAASSLNKKSDQTQAFERFTSPAIEMSEWKTASHWYETVYLSGSALAKKQEESLQFPSGIVSEGKSVVVADTRNQVIRRLDENGRILATIGIRNTKGWIDGSDSQAQFDQPIGMAADKKGNLYVADAGNHIIRKIDRNGNVSTVAGDGIPGWKDGEAGQARFYSPRAIAVAEDGAIYVADALNHVIRRIDAKGTVTTLTARSSRIVEYSPGAVTGAGDYKDGKLAEAKFNEPSGIALMRDGKLAVADTGNQRIRVIDLKQGNVSTIAGSSSTAAYTAPNVQQVLYASGGYRDGAATGSLFNNPSGIAITEENGIVVADRWNHVVRYIYKGEVVTLSGQAGKSGDIDGITSYAKLHEPTAVAVLANGSIAVTDAFNNAIRLIRRYELPEGIMGSSGQPRASQVQLVYNRLRLDSDTAPMIKDDRTYLPLRVLSETLGYKTVWRADKRVILQLGDSSFDLRPGSSQVNVTDNGTSSVSKLPAAPFIHNGRILVPVRFVAEQFGFDVQWVAQARAVVVRDRIFLRYAATGSYLPPQRITAK</sequence>
<accession>A0A383RET1</accession>
<dbReference type="EMBL" id="LS992241">
    <property type="protein sequence ID" value="SYX85181.1"/>
    <property type="molecule type" value="Genomic_DNA"/>
</dbReference>
<feature type="chain" id="PRO_5039398740" evidence="3">
    <location>
        <begin position="34"/>
        <end position="570"/>
    </location>
</feature>
<dbReference type="Pfam" id="PF07833">
    <property type="entry name" value="Cu_amine_oxidN1"/>
    <property type="match status" value="1"/>
</dbReference>
<dbReference type="Gene3D" id="2.120.10.30">
    <property type="entry name" value="TolB, C-terminal domain"/>
    <property type="match status" value="3"/>
</dbReference>
<feature type="domain" description="Teneurin NHL" evidence="5">
    <location>
        <begin position="187"/>
        <end position="237"/>
    </location>
</feature>
<dbReference type="InterPro" id="IPR036582">
    <property type="entry name" value="Mao_N_sf"/>
</dbReference>
<keyword evidence="1" id="KW-0677">Repeat</keyword>
<dbReference type="SUPFAM" id="SSF55383">
    <property type="entry name" value="Copper amine oxidase, domain N"/>
    <property type="match status" value="2"/>
</dbReference>
<dbReference type="InterPro" id="IPR012854">
    <property type="entry name" value="Cu_amine_oxidase-like_N"/>
</dbReference>
<dbReference type="RefSeq" id="WP_138186890.1">
    <property type="nucleotide sequence ID" value="NZ_LS992241.1"/>
</dbReference>
<dbReference type="Pfam" id="PF25021">
    <property type="entry name" value="TEN_NHL"/>
    <property type="match status" value="1"/>
</dbReference>
<dbReference type="InterPro" id="IPR001258">
    <property type="entry name" value="NHL_repeat"/>
</dbReference>
<evidence type="ECO:0000313" key="7">
    <source>
        <dbReference type="Proteomes" id="UP000304148"/>
    </source>
</evidence>
<feature type="repeat" description="NHL" evidence="2">
    <location>
        <begin position="136"/>
        <end position="170"/>
    </location>
</feature>
<evidence type="ECO:0000259" key="5">
    <source>
        <dbReference type="Pfam" id="PF25021"/>
    </source>
</evidence>
<gene>
    <name evidence="6" type="ORF">PBLR_13603</name>
</gene>
<feature type="signal peptide" evidence="3">
    <location>
        <begin position="1"/>
        <end position="33"/>
    </location>
</feature>
<proteinExistence type="predicted"/>
<dbReference type="PANTHER" id="PTHR46388">
    <property type="entry name" value="NHL REPEAT-CONTAINING PROTEIN 2"/>
    <property type="match status" value="1"/>
</dbReference>
<protein>
    <submittedName>
        <fullName evidence="6">Copper amine oxidase</fullName>
    </submittedName>
</protein>
<dbReference type="PROSITE" id="PS51125">
    <property type="entry name" value="NHL"/>
    <property type="match status" value="1"/>
</dbReference>
<name>A0A383RET1_PAEAL</name>
<evidence type="ECO:0000256" key="1">
    <source>
        <dbReference type="ARBA" id="ARBA00022737"/>
    </source>
</evidence>
<feature type="domain" description="Copper amine oxidase-like N-terminal" evidence="4">
    <location>
        <begin position="443"/>
        <end position="546"/>
    </location>
</feature>
<evidence type="ECO:0000313" key="6">
    <source>
        <dbReference type="EMBL" id="SYX85181.1"/>
    </source>
</evidence>
<evidence type="ECO:0000259" key="4">
    <source>
        <dbReference type="Pfam" id="PF07833"/>
    </source>
</evidence>
<dbReference type="Gene3D" id="3.30.457.10">
    <property type="entry name" value="Copper amine oxidase-like, N-terminal domain"/>
    <property type="match status" value="2"/>
</dbReference>
<keyword evidence="3" id="KW-0732">Signal</keyword>
<dbReference type="Pfam" id="PF01436">
    <property type="entry name" value="NHL"/>
    <property type="match status" value="3"/>
</dbReference>
<dbReference type="Proteomes" id="UP000304148">
    <property type="component" value="Chromosome"/>
</dbReference>
<dbReference type="PANTHER" id="PTHR46388:SF2">
    <property type="entry name" value="NHL REPEAT-CONTAINING PROTEIN 2"/>
    <property type="match status" value="1"/>
</dbReference>
<dbReference type="SUPFAM" id="SSF101898">
    <property type="entry name" value="NHL repeat"/>
    <property type="match status" value="1"/>
</dbReference>
<reference evidence="7" key="1">
    <citation type="submission" date="2018-08" db="EMBL/GenBank/DDBJ databases">
        <authorList>
            <person name="Chevrot R."/>
        </authorList>
    </citation>
    <scope>NUCLEOTIDE SEQUENCE [LARGE SCALE GENOMIC DNA]</scope>
</reference>
<dbReference type="InterPro" id="IPR056822">
    <property type="entry name" value="TEN_NHL"/>
</dbReference>
<dbReference type="AlphaFoldDB" id="A0A383RET1"/>